<evidence type="ECO:0000313" key="3">
    <source>
        <dbReference type="Proteomes" id="UP000321523"/>
    </source>
</evidence>
<name>A0A512E192_9PROT</name>
<gene>
    <name evidence="2" type="ORF">SAE02_63780</name>
</gene>
<dbReference type="EMBL" id="BJYZ01000037">
    <property type="protein sequence ID" value="GEO42230.1"/>
    <property type="molecule type" value="Genomic_DNA"/>
</dbReference>
<reference evidence="2 3" key="1">
    <citation type="submission" date="2019-07" db="EMBL/GenBank/DDBJ databases">
        <title>Whole genome shotgun sequence of Skermanella aerolata NBRC 106429.</title>
        <authorList>
            <person name="Hosoyama A."/>
            <person name="Uohara A."/>
            <person name="Ohji S."/>
            <person name="Ichikawa N."/>
        </authorList>
    </citation>
    <scope>NUCLEOTIDE SEQUENCE [LARGE SCALE GENOMIC DNA]</scope>
    <source>
        <strain evidence="2 3">NBRC 106429</strain>
    </source>
</reference>
<dbReference type="PANTHER" id="PTHR40630">
    <property type="entry name" value="POSSIBLE DNA-BINDING PROTEIN"/>
    <property type="match status" value="1"/>
</dbReference>
<dbReference type="RefSeq" id="WP_084721290.1">
    <property type="nucleotide sequence ID" value="NZ_BJYZ01000037.1"/>
</dbReference>
<proteinExistence type="predicted"/>
<sequence>MSFCDDEKATIWDEYRDAVNMTPKEVERWLETDESKGVGWTHDGEDESVGHQSGRRIVEIGHKRKGDLSDDDYQHMRKVIAYVHRHCAQSPGHDIESSRWRYSLMNWGHDPLKK</sequence>
<dbReference type="Proteomes" id="UP000321523">
    <property type="component" value="Unassembled WGS sequence"/>
</dbReference>
<dbReference type="Pfam" id="PF11338">
    <property type="entry name" value="DUF3140"/>
    <property type="match status" value="1"/>
</dbReference>
<protein>
    <submittedName>
        <fullName evidence="2">DNA-binding protein</fullName>
    </submittedName>
</protein>
<accession>A0A512E192</accession>
<organism evidence="2 3">
    <name type="scientific">Skermanella aerolata</name>
    <dbReference type="NCBI Taxonomy" id="393310"/>
    <lineage>
        <taxon>Bacteria</taxon>
        <taxon>Pseudomonadati</taxon>
        <taxon>Pseudomonadota</taxon>
        <taxon>Alphaproteobacteria</taxon>
        <taxon>Rhodospirillales</taxon>
        <taxon>Azospirillaceae</taxon>
        <taxon>Skermanella</taxon>
    </lineage>
</organism>
<dbReference type="GO" id="GO:0003677">
    <property type="term" value="F:DNA binding"/>
    <property type="evidence" value="ECO:0007669"/>
    <property type="project" value="UniProtKB-KW"/>
</dbReference>
<evidence type="ECO:0000313" key="2">
    <source>
        <dbReference type="EMBL" id="GEO42230.1"/>
    </source>
</evidence>
<keyword evidence="2" id="KW-0238">DNA-binding</keyword>
<dbReference type="AlphaFoldDB" id="A0A512E192"/>
<feature type="region of interest" description="Disordered" evidence="1">
    <location>
        <begin position="33"/>
        <end position="56"/>
    </location>
</feature>
<dbReference type="InterPro" id="IPR021487">
    <property type="entry name" value="DUF3140"/>
</dbReference>
<evidence type="ECO:0000256" key="1">
    <source>
        <dbReference type="SAM" id="MobiDB-lite"/>
    </source>
</evidence>
<comment type="caution">
    <text evidence="2">The sequence shown here is derived from an EMBL/GenBank/DDBJ whole genome shotgun (WGS) entry which is preliminary data.</text>
</comment>
<keyword evidence="3" id="KW-1185">Reference proteome</keyword>
<dbReference type="PANTHER" id="PTHR40630:SF1">
    <property type="entry name" value="DNA-BINDING PROTEIN"/>
    <property type="match status" value="1"/>
</dbReference>
<dbReference type="OrthoDB" id="513524at2"/>